<dbReference type="InterPro" id="IPR008913">
    <property type="entry name" value="Znf_CHY"/>
</dbReference>
<dbReference type="Pfam" id="PF05495">
    <property type="entry name" value="zf-CHY"/>
    <property type="match status" value="1"/>
</dbReference>
<feature type="region of interest" description="Disordered" evidence="5">
    <location>
        <begin position="27"/>
        <end position="52"/>
    </location>
</feature>
<dbReference type="GeneID" id="19460403"/>
<dbReference type="OMA" id="FRRQLMH"/>
<evidence type="ECO:0000256" key="1">
    <source>
        <dbReference type="ARBA" id="ARBA00022723"/>
    </source>
</evidence>
<sequence length="744" mass="83013">MAFVIRNCRAGNDCSFLHDVSTIPRTRVSDRGEVPESSDSPRTPTDNTQLVQDRKQALTQPIASRVVSKPVTQAQTQDPREFQVGQIRRRFQPKESRQHDGSVVLKFSLRPSDPDFPFEMSALDCSLSVPVAHPKADPSLKVGNSDIPRGFALNIESGFDGLVKQKPDATLLELVKALDRNLETFLSAPKADTVKLVPNKDTRHLANVPTRLVEPATIIHKAEDVQPLQSSLSKPTTVTPKPTVSYTAQQKAEAAKRRENEVRQLEARMGRLPLYKKSGDGIAYTLPVQPRRRGELPIAVRAIKSVQLFIPLLYPLQTCRIQLDGVDQGGSRAIERGFQSRATEHAEATLMGHVNFLAQNMHVFAKDFQEEQKPIPIVAQTTQVPSDTPPVTDKGKGVEGVQDAERSHIQYIARPPEWTIVTREELSGSDSDGYDYSYDSGDDLDTEDEGDIVELKKKDTEKLPEQPAQNPERGTAISFPFIEFYGLELLEIATLNITVKCERCKDVMEVKNLKNGSPRSESCNKCASALSINFRRDLVHAHAVRAGFLDLEGCSVVDMLPSTFLPTCSQCSTTYPSPGIISVQGESTSNICRECHQKFTFKIPSVKFLRITQTGNLPAPSGPRKRKEVLGLVPGTELPKRGRCRHYTKSFRWFRFSCCQKVYACDKCHDESEEHPHEWANRMICGWCSREGNYRPEDCGVCHGVLVGKSGGGFWEGGKGTRDRVKMSRKDKRKYRRIGTSGKK</sequence>
<feature type="compositionally biased region" description="Low complexity" evidence="5">
    <location>
        <begin position="428"/>
        <end position="439"/>
    </location>
</feature>
<protein>
    <recommendedName>
        <fullName evidence="6">CHY-type domain-containing protein</fullName>
    </recommendedName>
</protein>
<dbReference type="SUPFAM" id="SSF161219">
    <property type="entry name" value="CHY zinc finger-like"/>
    <property type="match status" value="1"/>
</dbReference>
<dbReference type="Proteomes" id="UP000016922">
    <property type="component" value="Unassembled WGS sequence"/>
</dbReference>
<feature type="compositionally biased region" description="Polar residues" evidence="5">
    <location>
        <begin position="37"/>
        <end position="52"/>
    </location>
</feature>
<dbReference type="EMBL" id="KE145371">
    <property type="protein sequence ID" value="EPE25433.1"/>
    <property type="molecule type" value="Genomic_DNA"/>
</dbReference>
<dbReference type="AlphaFoldDB" id="S3DFL5"/>
<dbReference type="HOGENOM" id="CLU_012592_0_0_1"/>
<evidence type="ECO:0000313" key="8">
    <source>
        <dbReference type="Proteomes" id="UP000016922"/>
    </source>
</evidence>
<dbReference type="PROSITE" id="PS51266">
    <property type="entry name" value="ZF_CHY"/>
    <property type="match status" value="1"/>
</dbReference>
<dbReference type="RefSeq" id="XP_008086752.1">
    <property type="nucleotide sequence ID" value="XM_008088561.1"/>
</dbReference>
<keyword evidence="3" id="KW-0862">Zinc</keyword>
<dbReference type="InterPro" id="IPR037274">
    <property type="entry name" value="Znf_CHY_sf"/>
</dbReference>
<dbReference type="KEGG" id="glz:GLAREA_01345"/>
<dbReference type="OrthoDB" id="10253329at2759"/>
<organism evidence="7 8">
    <name type="scientific">Glarea lozoyensis (strain ATCC 20868 / MF5171)</name>
    <dbReference type="NCBI Taxonomy" id="1116229"/>
    <lineage>
        <taxon>Eukaryota</taxon>
        <taxon>Fungi</taxon>
        <taxon>Dikarya</taxon>
        <taxon>Ascomycota</taxon>
        <taxon>Pezizomycotina</taxon>
        <taxon>Leotiomycetes</taxon>
        <taxon>Helotiales</taxon>
        <taxon>Helotiaceae</taxon>
        <taxon>Glarea</taxon>
    </lineage>
</organism>
<evidence type="ECO:0000256" key="2">
    <source>
        <dbReference type="ARBA" id="ARBA00022771"/>
    </source>
</evidence>
<accession>S3DFL5</accession>
<dbReference type="GO" id="GO:0008270">
    <property type="term" value="F:zinc ion binding"/>
    <property type="evidence" value="ECO:0007669"/>
    <property type="project" value="UniProtKB-KW"/>
</dbReference>
<feature type="region of interest" description="Disordered" evidence="5">
    <location>
        <begin position="426"/>
        <end position="448"/>
    </location>
</feature>
<evidence type="ECO:0000313" key="7">
    <source>
        <dbReference type="EMBL" id="EPE25433.1"/>
    </source>
</evidence>
<name>S3DFL5_GLAL2</name>
<evidence type="ECO:0000256" key="5">
    <source>
        <dbReference type="SAM" id="MobiDB-lite"/>
    </source>
</evidence>
<evidence type="ECO:0000256" key="4">
    <source>
        <dbReference type="PROSITE-ProRule" id="PRU00601"/>
    </source>
</evidence>
<proteinExistence type="predicted"/>
<reference evidence="7 8" key="1">
    <citation type="journal article" date="2013" name="BMC Genomics">
        <title>Genomics-driven discovery of the pneumocandin biosynthetic gene cluster in the fungus Glarea lozoyensis.</title>
        <authorList>
            <person name="Chen L."/>
            <person name="Yue Q."/>
            <person name="Zhang X."/>
            <person name="Xiang M."/>
            <person name="Wang C."/>
            <person name="Li S."/>
            <person name="Che Y."/>
            <person name="Ortiz-Lopez F.J."/>
            <person name="Bills G.F."/>
            <person name="Liu X."/>
            <person name="An Z."/>
        </authorList>
    </citation>
    <scope>NUCLEOTIDE SEQUENCE [LARGE SCALE GENOMIC DNA]</scope>
    <source>
        <strain evidence="8">ATCC 20868 / MF5171</strain>
    </source>
</reference>
<dbReference type="STRING" id="1116229.S3DFL5"/>
<evidence type="ECO:0000259" key="6">
    <source>
        <dbReference type="PROSITE" id="PS51266"/>
    </source>
</evidence>
<dbReference type="eggNOG" id="KOG1940">
    <property type="taxonomic scope" value="Eukaryota"/>
</dbReference>
<gene>
    <name evidence="7" type="ORF">GLAREA_01345</name>
</gene>
<evidence type="ECO:0000256" key="3">
    <source>
        <dbReference type="ARBA" id="ARBA00022833"/>
    </source>
</evidence>
<feature type="domain" description="CHY-type" evidence="6">
    <location>
        <begin position="637"/>
        <end position="704"/>
    </location>
</feature>
<keyword evidence="8" id="KW-1185">Reference proteome</keyword>
<keyword evidence="2 4" id="KW-0863">Zinc-finger</keyword>
<keyword evidence="1" id="KW-0479">Metal-binding</keyword>